<dbReference type="EMBL" id="JACOGF010000003">
    <property type="protein sequence ID" value="MBC3917510.1"/>
    <property type="molecule type" value="Genomic_DNA"/>
</dbReference>
<feature type="transmembrane region" description="Helical" evidence="1">
    <location>
        <begin position="100"/>
        <end position="120"/>
    </location>
</feature>
<protein>
    <submittedName>
        <fullName evidence="3">Sulfite exporter TauE/SafE family protein</fullName>
    </submittedName>
</protein>
<reference evidence="3 4" key="1">
    <citation type="submission" date="2020-08" db="EMBL/GenBank/DDBJ databases">
        <title>Novel species isolated from subtropical streams in China.</title>
        <authorList>
            <person name="Lu H."/>
        </authorList>
    </citation>
    <scope>NUCLEOTIDE SEQUENCE [LARGE SCALE GENOMIC DNA]</scope>
    <source>
        <strain evidence="3 4">CY18W</strain>
    </source>
</reference>
<feature type="transmembrane region" description="Helical" evidence="1">
    <location>
        <begin position="181"/>
        <end position="203"/>
    </location>
</feature>
<dbReference type="InterPro" id="IPR039447">
    <property type="entry name" value="UreH-like_TM_dom"/>
</dbReference>
<organism evidence="3 4">
    <name type="scientific">Undibacterium hunanense</name>
    <dbReference type="NCBI Taxonomy" id="2762292"/>
    <lineage>
        <taxon>Bacteria</taxon>
        <taxon>Pseudomonadati</taxon>
        <taxon>Pseudomonadota</taxon>
        <taxon>Betaproteobacteria</taxon>
        <taxon>Burkholderiales</taxon>
        <taxon>Oxalobacteraceae</taxon>
        <taxon>Undibacterium</taxon>
    </lineage>
</organism>
<dbReference type="RefSeq" id="WP_186946811.1">
    <property type="nucleotide sequence ID" value="NZ_JACOGF010000003.1"/>
</dbReference>
<accession>A0ABR6ZNP9</accession>
<proteinExistence type="predicted"/>
<gene>
    <name evidence="3" type="ORF">H8L32_08500</name>
</gene>
<name>A0ABR6ZNP9_9BURK</name>
<dbReference type="PANTHER" id="PTHR42208:SF1">
    <property type="entry name" value="HEAVY METAL TRANSPORTER"/>
    <property type="match status" value="1"/>
</dbReference>
<feature type="transmembrane region" description="Helical" evidence="1">
    <location>
        <begin position="126"/>
        <end position="146"/>
    </location>
</feature>
<dbReference type="Proteomes" id="UP000650424">
    <property type="component" value="Unassembled WGS sequence"/>
</dbReference>
<feature type="transmembrane region" description="Helical" evidence="1">
    <location>
        <begin position="209"/>
        <end position="233"/>
    </location>
</feature>
<keyword evidence="1" id="KW-1133">Transmembrane helix</keyword>
<keyword evidence="1" id="KW-0472">Membrane</keyword>
<keyword evidence="4" id="KW-1185">Reference proteome</keyword>
<sequence length="279" mass="29233">MLTLPMVIAALTAGALGGIHCAGMCGGISMLLTQAGQKRVNHVDKSVSSSVDKGAGKNGGKKIIPIAMAANAGFKSVALTNSHTQSANVQYQMLLHGGRIFTYGLAGAALGGLGAAGLVFKPILPVQQLMFVIGNLALIILGLRLLGLMPHLQFMQQLMGAWQGMLTSITTPLNKAADYPFLMGMGWGCLPCGLLYGVAPFSLLSGDAWSGAVLMLLFGVSALPHLLLTQTLFQRASKTASMRTFRLAGACFLMTVGLLGLWYFDMKSMPAFLCVVPVA</sequence>
<dbReference type="Pfam" id="PF13386">
    <property type="entry name" value="DsbD_2"/>
    <property type="match status" value="2"/>
</dbReference>
<feature type="transmembrane region" description="Helical" evidence="1">
    <location>
        <begin position="245"/>
        <end position="264"/>
    </location>
</feature>
<evidence type="ECO:0000313" key="3">
    <source>
        <dbReference type="EMBL" id="MBC3917510.1"/>
    </source>
</evidence>
<keyword evidence="1" id="KW-0812">Transmembrane</keyword>
<feature type="domain" description="Urease accessory protein UreH-like transmembrane" evidence="2">
    <location>
        <begin position="9"/>
        <end position="39"/>
    </location>
</feature>
<comment type="caution">
    <text evidence="3">The sequence shown here is derived from an EMBL/GenBank/DDBJ whole genome shotgun (WGS) entry which is preliminary data.</text>
</comment>
<evidence type="ECO:0000313" key="4">
    <source>
        <dbReference type="Proteomes" id="UP000650424"/>
    </source>
</evidence>
<evidence type="ECO:0000256" key="1">
    <source>
        <dbReference type="SAM" id="Phobius"/>
    </source>
</evidence>
<dbReference type="PANTHER" id="PTHR42208">
    <property type="entry name" value="HEAVY METAL TRANSPORTER-RELATED"/>
    <property type="match status" value="1"/>
</dbReference>
<evidence type="ECO:0000259" key="2">
    <source>
        <dbReference type="Pfam" id="PF13386"/>
    </source>
</evidence>
<feature type="transmembrane region" description="Helical" evidence="1">
    <location>
        <begin position="6"/>
        <end position="32"/>
    </location>
</feature>
<feature type="domain" description="Urease accessory protein UreH-like transmembrane" evidence="2">
    <location>
        <begin position="78"/>
        <end position="255"/>
    </location>
</feature>